<organism evidence="1">
    <name type="scientific">Candidatus Fermentithermobacillus carboniphilus</name>
    <dbReference type="NCBI Taxonomy" id="3085328"/>
    <lineage>
        <taxon>Bacteria</taxon>
        <taxon>Bacillati</taxon>
        <taxon>Bacillota</taxon>
        <taxon>Candidatus Fermentithermobacillia</taxon>
        <taxon>Candidatus Fermentithermobacillales</taxon>
        <taxon>Candidatus Fermentithermobacillaceae</taxon>
        <taxon>Candidatus Fermentithermobacillus</taxon>
    </lineage>
</organism>
<dbReference type="NCBIfam" id="TIGR01888">
    <property type="entry name" value="cas_cmr3"/>
    <property type="match status" value="1"/>
</dbReference>
<sequence>MTSIVVEPVDVLLFRDGKPFSAGSDHLARSVFPPHPGTLAGFVRSRLLRDADLDWAKAREKFGNLGGPSDYGDFRITGFFLRKGEEDYVPVPTDLVCGKTSGNYFLVRPLRAEDASGLASNFPQEQKDLLHPWVRTGEPIESAHGFISLRNLFEYILAGQAPPRNALLQESDFALREARTIVGLAKTSLTSDPGRLATIEFVRMLDGASFHLRFEGVRWPGNVGLGTLGGEGRTVRWKVLENWVPPDAKKVMESIKSTGRFKVVLLTPAIFEGGWVPKRRLQELLKQKGVEARLVAAIVNRPAHVGGFDLHRRAPKPMFPAAPAGSVYYYEVVKGDVAGLVNSLEMSCISDRDWEVGMGLSVVGGWEYA</sequence>
<name>A0AAT9LFF9_9FIRM</name>
<proteinExistence type="predicted"/>
<dbReference type="AlphaFoldDB" id="A0AAT9LFF9"/>
<dbReference type="InterPro" id="IPR010165">
    <property type="entry name" value="CRISPR-Cmr3_IIIB"/>
</dbReference>
<reference evidence="1" key="1">
    <citation type="submission" date="2020-10" db="EMBL/GenBank/DDBJ databases">
        <authorList>
            <person name="Kadnikov V."/>
            <person name="Beletsky A.V."/>
            <person name="Mardanov A.V."/>
            <person name="Karnachuk O.V."/>
            <person name="Ravin N.V."/>
        </authorList>
    </citation>
    <scope>NUCLEOTIDE SEQUENCE</scope>
    <source>
        <strain evidence="1">Bu02</strain>
    </source>
</reference>
<dbReference type="InterPro" id="IPR019117">
    <property type="entry name" value="CRISPR-assoc_protein_Cmr3"/>
</dbReference>
<evidence type="ECO:0000313" key="1">
    <source>
        <dbReference type="EMBL" id="QUL98550.1"/>
    </source>
</evidence>
<accession>A0AAT9LFF9</accession>
<dbReference type="EMBL" id="CP062796">
    <property type="protein sequence ID" value="QUL98550.1"/>
    <property type="molecule type" value="Genomic_DNA"/>
</dbReference>
<gene>
    <name evidence="1" type="primary">cmr3</name>
    <name evidence="1" type="ORF">IMF26_00110</name>
</gene>
<reference evidence="1" key="2">
    <citation type="journal article" date="2023" name="Biology">
        <title>Prokaryotic Life Associated with Coal-Fire Gas Vents Revealed by Metagenomics.</title>
        <authorList>
            <person name="Kadnikov V.V."/>
            <person name="Mardanov A.V."/>
            <person name="Beletsky A.V."/>
            <person name="Karnachuk O.V."/>
            <person name="Ravin N.V."/>
        </authorList>
    </citation>
    <scope>NUCLEOTIDE SEQUENCE</scope>
    <source>
        <strain evidence="1">Bu02</strain>
    </source>
</reference>
<dbReference type="Gene3D" id="3.30.70.2940">
    <property type="match status" value="1"/>
</dbReference>
<dbReference type="Gene3D" id="2.60.40.4350">
    <property type="match status" value="1"/>
</dbReference>
<protein>
    <submittedName>
        <fullName evidence="1">Type III-B CRISPR module-associated protein Cmr3</fullName>
    </submittedName>
</protein>
<dbReference type="Pfam" id="PF09700">
    <property type="entry name" value="Cas_Cmr3"/>
    <property type="match status" value="1"/>
</dbReference>
<dbReference type="KEGG" id="fcz:IMF26_00110"/>